<protein>
    <recommendedName>
        <fullName evidence="3">Type VII secretion effector</fullName>
    </recommendedName>
</protein>
<dbReference type="Proteomes" id="UP000255036">
    <property type="component" value="Unassembled WGS sequence"/>
</dbReference>
<comment type="caution">
    <text evidence="1">The sequence shown here is derived from an EMBL/GenBank/DDBJ whole genome shotgun (WGS) entry which is preliminary data.</text>
</comment>
<dbReference type="EMBL" id="QRCT01000009">
    <property type="protein sequence ID" value="RDU24938.1"/>
    <property type="molecule type" value="Genomic_DNA"/>
</dbReference>
<proteinExistence type="predicted"/>
<dbReference type="RefSeq" id="WP_115480422.1">
    <property type="nucleotide sequence ID" value="NZ_QRCT01000009.1"/>
</dbReference>
<evidence type="ECO:0008006" key="3">
    <source>
        <dbReference type="Google" id="ProtNLM"/>
    </source>
</evidence>
<name>A0A371AZB1_9FIRM</name>
<evidence type="ECO:0000313" key="1">
    <source>
        <dbReference type="EMBL" id="RDU24938.1"/>
    </source>
</evidence>
<organism evidence="1 2">
    <name type="scientific">Anaerosacchariphilus polymeriproducens</name>
    <dbReference type="NCBI Taxonomy" id="1812858"/>
    <lineage>
        <taxon>Bacteria</taxon>
        <taxon>Bacillati</taxon>
        <taxon>Bacillota</taxon>
        <taxon>Clostridia</taxon>
        <taxon>Lachnospirales</taxon>
        <taxon>Lachnospiraceae</taxon>
        <taxon>Anaerosacchariphilus</taxon>
    </lineage>
</organism>
<keyword evidence="2" id="KW-1185">Reference proteome</keyword>
<dbReference type="AlphaFoldDB" id="A0A371AZB1"/>
<accession>A0A371AZB1</accession>
<evidence type="ECO:0000313" key="2">
    <source>
        <dbReference type="Proteomes" id="UP000255036"/>
    </source>
</evidence>
<reference evidence="1 2" key="1">
    <citation type="submission" date="2018-07" db="EMBL/GenBank/DDBJ databases">
        <title>Anaerosacharophilus polymeroproducens gen. nov. sp. nov., an anaerobic bacterium isolated from salt field.</title>
        <authorList>
            <person name="Kim W."/>
            <person name="Yang S.-H."/>
            <person name="Oh J."/>
            <person name="Lee J.-H."/>
            <person name="Kwon K.K."/>
        </authorList>
    </citation>
    <scope>NUCLEOTIDE SEQUENCE [LARGE SCALE GENOMIC DNA]</scope>
    <source>
        <strain evidence="1 2">MCWD5</strain>
    </source>
</reference>
<gene>
    <name evidence="1" type="ORF">DWV06_01540</name>
</gene>
<sequence length="95" mass="11066">MKNIKINLTKFKSKKSKILSSATDVKEAEKSFNFASYTDLNSSHEMKSTYNEQLKHSKSYLSQVKLDMENLQTIIDNLKKVDQYSATKMRMKVKH</sequence>